<evidence type="ECO:0000313" key="4">
    <source>
        <dbReference type="Proteomes" id="UP000589036"/>
    </source>
</evidence>
<accession>A0A852TWU8</accession>
<keyword evidence="2" id="KW-1133">Transmembrane helix</keyword>
<comment type="caution">
    <text evidence="3">The sequence shown here is derived from an EMBL/GenBank/DDBJ whole genome shotgun (WGS) entry which is preliminary data.</text>
</comment>
<dbReference type="Proteomes" id="UP000589036">
    <property type="component" value="Unassembled WGS sequence"/>
</dbReference>
<name>A0A852TWU8_9ACTN</name>
<dbReference type="AlphaFoldDB" id="A0A852TWU8"/>
<evidence type="ECO:0000256" key="1">
    <source>
        <dbReference type="SAM" id="MobiDB-lite"/>
    </source>
</evidence>
<keyword evidence="2" id="KW-0472">Membrane</keyword>
<feature type="transmembrane region" description="Helical" evidence="2">
    <location>
        <begin position="7"/>
        <end position="25"/>
    </location>
</feature>
<sequence length="77" mass="8308">MNPTNRIQAVATLVTVAALPFLYIGGRTDTAALTAIGMAVFALGMLVCPVLQHPPRILRRRPHRTAAAPSQHPARNR</sequence>
<evidence type="ECO:0000256" key="2">
    <source>
        <dbReference type="SAM" id="Phobius"/>
    </source>
</evidence>
<feature type="transmembrane region" description="Helical" evidence="2">
    <location>
        <begin position="31"/>
        <end position="51"/>
    </location>
</feature>
<evidence type="ECO:0000313" key="3">
    <source>
        <dbReference type="EMBL" id="NYE47855.1"/>
    </source>
</evidence>
<dbReference type="EMBL" id="JACCCC010000001">
    <property type="protein sequence ID" value="NYE47855.1"/>
    <property type="molecule type" value="Genomic_DNA"/>
</dbReference>
<organism evidence="3 4">
    <name type="scientific">Spinactinospora alkalitolerans</name>
    <dbReference type="NCBI Taxonomy" id="687207"/>
    <lineage>
        <taxon>Bacteria</taxon>
        <taxon>Bacillati</taxon>
        <taxon>Actinomycetota</taxon>
        <taxon>Actinomycetes</taxon>
        <taxon>Streptosporangiales</taxon>
        <taxon>Nocardiopsidaceae</taxon>
        <taxon>Spinactinospora</taxon>
    </lineage>
</organism>
<keyword evidence="4" id="KW-1185">Reference proteome</keyword>
<keyword evidence="2" id="KW-0812">Transmembrane</keyword>
<feature type="region of interest" description="Disordered" evidence="1">
    <location>
        <begin position="58"/>
        <end position="77"/>
    </location>
</feature>
<dbReference type="RefSeq" id="WP_179643736.1">
    <property type="nucleotide sequence ID" value="NZ_BAAAYY010000003.1"/>
</dbReference>
<protein>
    <submittedName>
        <fullName evidence="3">Uncharacterized protein</fullName>
    </submittedName>
</protein>
<reference evidence="3 4" key="1">
    <citation type="submission" date="2020-07" db="EMBL/GenBank/DDBJ databases">
        <title>Sequencing the genomes of 1000 actinobacteria strains.</title>
        <authorList>
            <person name="Klenk H.-P."/>
        </authorList>
    </citation>
    <scope>NUCLEOTIDE SEQUENCE [LARGE SCALE GENOMIC DNA]</scope>
    <source>
        <strain evidence="3 4">CXB654</strain>
    </source>
</reference>
<proteinExistence type="predicted"/>
<gene>
    <name evidence="3" type="ORF">HDA32_002975</name>
</gene>